<feature type="transmembrane region" description="Helical" evidence="1">
    <location>
        <begin position="7"/>
        <end position="27"/>
    </location>
</feature>
<evidence type="ECO:0000256" key="1">
    <source>
        <dbReference type="SAM" id="Phobius"/>
    </source>
</evidence>
<organism evidence="2">
    <name type="scientific">viral metagenome</name>
    <dbReference type="NCBI Taxonomy" id="1070528"/>
    <lineage>
        <taxon>unclassified sequences</taxon>
        <taxon>metagenomes</taxon>
        <taxon>organismal metagenomes</taxon>
    </lineage>
</organism>
<reference evidence="2" key="1">
    <citation type="journal article" date="2020" name="Nature">
        <title>Giant virus diversity and host interactions through global metagenomics.</title>
        <authorList>
            <person name="Schulz F."/>
            <person name="Roux S."/>
            <person name="Paez-Espino D."/>
            <person name="Jungbluth S."/>
            <person name="Walsh D.A."/>
            <person name="Denef V.J."/>
            <person name="McMahon K.D."/>
            <person name="Konstantinidis K.T."/>
            <person name="Eloe-Fadrosh E.A."/>
            <person name="Kyrpides N.C."/>
            <person name="Woyke T."/>
        </authorList>
    </citation>
    <scope>NUCLEOTIDE SEQUENCE</scope>
    <source>
        <strain evidence="2">GVMAG-M-3300000115-19</strain>
    </source>
</reference>
<keyword evidence="1" id="KW-0472">Membrane</keyword>
<protein>
    <submittedName>
        <fullName evidence="2">Uncharacterized protein</fullName>
    </submittedName>
</protein>
<name>A0A6C0EGY6_9ZZZZ</name>
<accession>A0A6C0EGY6</accession>
<evidence type="ECO:0000313" key="2">
    <source>
        <dbReference type="EMBL" id="QHT27861.1"/>
    </source>
</evidence>
<feature type="transmembrane region" description="Helical" evidence="1">
    <location>
        <begin position="47"/>
        <end position="72"/>
    </location>
</feature>
<dbReference type="EMBL" id="MN738843">
    <property type="protein sequence ID" value="QHT27861.1"/>
    <property type="molecule type" value="Genomic_DNA"/>
</dbReference>
<sequence length="98" mass="11366">MLVNKIFENPLTVSLILYVIITLIIYIRNPQLFNNDKSDDEYASSFLARNSCIIFIIIPVVIYGLVCGLTSYTNRKEYCKLLKSKELDIKELIQKCKK</sequence>
<dbReference type="AlphaFoldDB" id="A0A6C0EGY6"/>
<keyword evidence="1" id="KW-0812">Transmembrane</keyword>
<keyword evidence="1" id="KW-1133">Transmembrane helix</keyword>
<proteinExistence type="predicted"/>